<protein>
    <submittedName>
        <fullName evidence="5">BTB_2 domain-containing protein</fullName>
    </submittedName>
</protein>
<dbReference type="WBParaSite" id="ASIM_0001577801-mRNA-1">
    <property type="protein sequence ID" value="ASIM_0001577801-mRNA-1"/>
    <property type="gene ID" value="ASIM_0001577801"/>
</dbReference>
<dbReference type="PANTHER" id="PTHR14499">
    <property type="entry name" value="POTASSIUM CHANNEL TETRAMERIZATION DOMAIN-CONTAINING"/>
    <property type="match status" value="1"/>
</dbReference>
<dbReference type="EMBL" id="UYRR01032165">
    <property type="protein sequence ID" value="VDK54460.1"/>
    <property type="molecule type" value="Genomic_DNA"/>
</dbReference>
<evidence type="ECO:0000313" key="5">
    <source>
        <dbReference type="WBParaSite" id="ASIM_0001577801-mRNA-1"/>
    </source>
</evidence>
<feature type="compositionally biased region" description="Low complexity" evidence="1">
    <location>
        <begin position="198"/>
        <end position="212"/>
    </location>
</feature>
<evidence type="ECO:0000313" key="4">
    <source>
        <dbReference type="Proteomes" id="UP000267096"/>
    </source>
</evidence>
<reference evidence="3 4" key="2">
    <citation type="submission" date="2018-11" db="EMBL/GenBank/DDBJ databases">
        <authorList>
            <consortium name="Pathogen Informatics"/>
        </authorList>
    </citation>
    <scope>NUCLEOTIDE SEQUENCE [LARGE SCALE GENOMIC DNA]</scope>
</reference>
<dbReference type="InterPro" id="IPR003131">
    <property type="entry name" value="T1-type_BTB"/>
</dbReference>
<reference evidence="5" key="1">
    <citation type="submission" date="2017-02" db="UniProtKB">
        <authorList>
            <consortium name="WormBaseParasite"/>
        </authorList>
    </citation>
    <scope>IDENTIFICATION</scope>
</reference>
<dbReference type="AlphaFoldDB" id="A0A0M3K487"/>
<dbReference type="CDD" id="cd18316">
    <property type="entry name" value="BTB_POZ_KCTD-like"/>
    <property type="match status" value="1"/>
</dbReference>
<dbReference type="SUPFAM" id="SSF54695">
    <property type="entry name" value="POZ domain"/>
    <property type="match status" value="1"/>
</dbReference>
<evidence type="ECO:0000259" key="2">
    <source>
        <dbReference type="Pfam" id="PF02214"/>
    </source>
</evidence>
<feature type="domain" description="Potassium channel tetramerisation-type BTB" evidence="2">
    <location>
        <begin position="47"/>
        <end position="125"/>
    </location>
</feature>
<dbReference type="PANTHER" id="PTHR14499:SF135">
    <property type="entry name" value="BTB DOMAIN-CONTAINING PROTEIN-RELATED"/>
    <property type="match status" value="1"/>
</dbReference>
<evidence type="ECO:0000313" key="3">
    <source>
        <dbReference type="EMBL" id="VDK54460.1"/>
    </source>
</evidence>
<dbReference type="InterPro" id="IPR011333">
    <property type="entry name" value="SKP1/BTB/POZ_sf"/>
</dbReference>
<dbReference type="Pfam" id="PF02214">
    <property type="entry name" value="BTB_2"/>
    <property type="match status" value="1"/>
</dbReference>
<dbReference type="Gene3D" id="3.30.710.10">
    <property type="entry name" value="Potassium Channel Kv1.1, Chain A"/>
    <property type="match status" value="1"/>
</dbReference>
<keyword evidence="4" id="KW-1185">Reference proteome</keyword>
<organism evidence="5">
    <name type="scientific">Anisakis simplex</name>
    <name type="common">Herring worm</name>
    <dbReference type="NCBI Taxonomy" id="6269"/>
    <lineage>
        <taxon>Eukaryota</taxon>
        <taxon>Metazoa</taxon>
        <taxon>Ecdysozoa</taxon>
        <taxon>Nematoda</taxon>
        <taxon>Chromadorea</taxon>
        <taxon>Rhabditida</taxon>
        <taxon>Spirurina</taxon>
        <taxon>Ascaridomorpha</taxon>
        <taxon>Ascaridoidea</taxon>
        <taxon>Anisakidae</taxon>
        <taxon>Anisakis</taxon>
        <taxon>Anisakis simplex complex</taxon>
    </lineage>
</organism>
<dbReference type="OrthoDB" id="2414723at2759"/>
<sequence>MSTGFGGGYPGAGGGPAGMMAVGSPTMTPFIDPNEFAPELHHSNEIVRINVSGKRYMTLYDTLVNGKSRFFEHMLSIDQSSGKIVVFRRNIIEDEDGQIFINRDGKLFAYILQYMRDGNRTVLPESTFLIRQLIVRSSLHRFRFVVRDRIFQFSASSVTISYKREAEFFAMDRYKVLLLQKLAEQEKSRDAQDDVADADVSNKSQSKQLPQKKLSESNNPKRK</sequence>
<proteinExistence type="predicted"/>
<accession>A0A0M3K487</accession>
<evidence type="ECO:0000256" key="1">
    <source>
        <dbReference type="SAM" id="MobiDB-lite"/>
    </source>
</evidence>
<feature type="region of interest" description="Disordered" evidence="1">
    <location>
        <begin position="185"/>
        <end position="223"/>
    </location>
</feature>
<dbReference type="GO" id="GO:0051260">
    <property type="term" value="P:protein homooligomerization"/>
    <property type="evidence" value="ECO:0007669"/>
    <property type="project" value="InterPro"/>
</dbReference>
<gene>
    <name evidence="3" type="ORF">ASIM_LOCUS15185</name>
</gene>
<name>A0A0M3K487_ANISI</name>
<dbReference type="Proteomes" id="UP000267096">
    <property type="component" value="Unassembled WGS sequence"/>
</dbReference>